<dbReference type="GeneID" id="18927344"/>
<dbReference type="Gene3D" id="1.10.472.30">
    <property type="entry name" value="Transcription elongation factor S-II, central domain"/>
    <property type="match status" value="1"/>
</dbReference>
<dbReference type="HOGENOM" id="CLU_037637_2_0_1"/>
<dbReference type="PANTHER" id="PTHR11477:SF0">
    <property type="entry name" value="IP08861P-RELATED"/>
    <property type="match status" value="1"/>
</dbReference>
<protein>
    <recommendedName>
        <fullName evidence="13">Transcription elongation factor S-II</fullName>
    </recommendedName>
</protein>
<feature type="domain" description="TFIIS N-terminal" evidence="9">
    <location>
        <begin position="1"/>
        <end position="57"/>
    </location>
</feature>
<gene>
    <name evidence="11" type="ORF">MELLADRAFT_33850</name>
</gene>
<evidence type="ECO:0000256" key="6">
    <source>
        <dbReference type="PROSITE-ProRule" id="PRU00649"/>
    </source>
</evidence>
<evidence type="ECO:0000259" key="8">
    <source>
        <dbReference type="PROSITE" id="PS51133"/>
    </source>
</evidence>
<dbReference type="CDD" id="cd13749">
    <property type="entry name" value="Zn-ribbon_TFIIS"/>
    <property type="match status" value="1"/>
</dbReference>
<dbReference type="InParanoid" id="F4RBH1"/>
<dbReference type="RefSeq" id="XP_007406663.1">
    <property type="nucleotide sequence ID" value="XM_007406601.1"/>
</dbReference>
<dbReference type="Pfam" id="PF07500">
    <property type="entry name" value="TFIIS_M"/>
    <property type="match status" value="1"/>
</dbReference>
<keyword evidence="3" id="KW-0862">Zinc</keyword>
<feature type="domain" description="TFIIS-type" evidence="8">
    <location>
        <begin position="219"/>
        <end position="264"/>
    </location>
</feature>
<dbReference type="GO" id="GO:0006362">
    <property type="term" value="P:transcription elongation by RNA polymerase I"/>
    <property type="evidence" value="ECO:0007669"/>
    <property type="project" value="EnsemblFungi"/>
</dbReference>
<dbReference type="AlphaFoldDB" id="F4RBH1"/>
<dbReference type="Gene3D" id="1.20.930.10">
    <property type="entry name" value="Conserved domain common to transcription factors TFIIS, elongin A, CRSP70"/>
    <property type="match status" value="1"/>
</dbReference>
<dbReference type="GO" id="GO:0031564">
    <property type="term" value="P:transcription antitermination"/>
    <property type="evidence" value="ECO:0007669"/>
    <property type="project" value="EnsemblFungi"/>
</dbReference>
<dbReference type="SUPFAM" id="SSF46942">
    <property type="entry name" value="Elongation factor TFIIS domain 2"/>
    <property type="match status" value="1"/>
</dbReference>
<dbReference type="eggNOG" id="KOG1105">
    <property type="taxonomic scope" value="Eukaryota"/>
</dbReference>
<dbReference type="SMART" id="SM00440">
    <property type="entry name" value="ZnF_C2C2"/>
    <property type="match status" value="1"/>
</dbReference>
<dbReference type="PROSITE" id="PS51321">
    <property type="entry name" value="TFIIS_CENTRAL"/>
    <property type="match status" value="1"/>
</dbReference>
<evidence type="ECO:0000256" key="2">
    <source>
        <dbReference type="ARBA" id="ARBA00022771"/>
    </source>
</evidence>
<feature type="domain" description="TFIIS central" evidence="10">
    <location>
        <begin position="104"/>
        <end position="216"/>
    </location>
</feature>
<evidence type="ECO:0000259" key="9">
    <source>
        <dbReference type="PROSITE" id="PS51319"/>
    </source>
</evidence>
<dbReference type="InterPro" id="IPR003618">
    <property type="entry name" value="TFIIS_cen_dom"/>
</dbReference>
<feature type="region of interest" description="Disordered" evidence="7">
    <location>
        <begin position="54"/>
        <end position="93"/>
    </location>
</feature>
<dbReference type="Pfam" id="PF08711">
    <property type="entry name" value="Med26"/>
    <property type="match status" value="1"/>
</dbReference>
<dbReference type="GO" id="GO:0008270">
    <property type="term" value="F:zinc ion binding"/>
    <property type="evidence" value="ECO:0007669"/>
    <property type="project" value="UniProtKB-KW"/>
</dbReference>
<organism evidence="12">
    <name type="scientific">Melampsora larici-populina (strain 98AG31 / pathotype 3-4-7)</name>
    <name type="common">Poplar leaf rust fungus</name>
    <dbReference type="NCBI Taxonomy" id="747676"/>
    <lineage>
        <taxon>Eukaryota</taxon>
        <taxon>Fungi</taxon>
        <taxon>Dikarya</taxon>
        <taxon>Basidiomycota</taxon>
        <taxon>Pucciniomycotina</taxon>
        <taxon>Pucciniomycetes</taxon>
        <taxon>Pucciniales</taxon>
        <taxon>Melampsoraceae</taxon>
        <taxon>Melampsora</taxon>
    </lineage>
</organism>
<dbReference type="GO" id="GO:0032968">
    <property type="term" value="P:positive regulation of transcription elongation by RNA polymerase II"/>
    <property type="evidence" value="ECO:0007669"/>
    <property type="project" value="EnsemblFungi"/>
</dbReference>
<dbReference type="PROSITE" id="PS51133">
    <property type="entry name" value="ZF_TFIIS_2"/>
    <property type="match status" value="1"/>
</dbReference>
<dbReference type="FunFam" id="1.10.472.30:FF:000003">
    <property type="entry name" value="Transcription elongation factor S-II"/>
    <property type="match status" value="1"/>
</dbReference>
<dbReference type="GO" id="GO:0045899">
    <property type="term" value="P:positive regulation of RNA polymerase II transcription preinitiation complex assembly"/>
    <property type="evidence" value="ECO:0007669"/>
    <property type="project" value="EnsemblFungi"/>
</dbReference>
<dbReference type="FunCoup" id="F4RBH1">
    <property type="interactions" value="642"/>
</dbReference>
<dbReference type="GO" id="GO:0001139">
    <property type="term" value="F:RNA polymerase II complex recruiting activity"/>
    <property type="evidence" value="ECO:0007669"/>
    <property type="project" value="EnsemblFungi"/>
</dbReference>
<dbReference type="OrthoDB" id="44867at2759"/>
<dbReference type="Pfam" id="PF01096">
    <property type="entry name" value="Zn_ribbon_TFIIS"/>
    <property type="match status" value="1"/>
</dbReference>
<dbReference type="InterPro" id="IPR035441">
    <property type="entry name" value="TFIIS/LEDGF_dom_sf"/>
</dbReference>
<evidence type="ECO:0008006" key="13">
    <source>
        <dbReference type="Google" id="ProtNLM"/>
    </source>
</evidence>
<feature type="non-terminal residue" evidence="11">
    <location>
        <position position="1"/>
    </location>
</feature>
<sequence length="264" mass="29921">VKNILNRLRKEVVPTEELIRTTKIGISVGKQRQNPDHEISKLAKLIVNEWKNGVKKEPNHPTHSSTPTHLASGSQPQKSFTKRTGPRSSKTETHLKFESLQDKVRDGSMKSVFDALIFDSDAPADLVYERAKSIESEVNRTNDSNGYKNKMRSLIFNLKDKNNPGLREAVVSGEISSMKLCSMGPADMASEERKAQDRKLAEENLFKARGAGPQQAETDAFRCGRCGQRKCTYYQMQTRSADEPMTVSFEFFFYMTSFFGYYID</sequence>
<evidence type="ECO:0000313" key="12">
    <source>
        <dbReference type="Proteomes" id="UP000001072"/>
    </source>
</evidence>
<proteinExistence type="predicted"/>
<dbReference type="Gene3D" id="2.20.25.10">
    <property type="match status" value="1"/>
</dbReference>
<dbReference type="GO" id="GO:0031440">
    <property type="term" value="P:regulation of mRNA 3'-end processing"/>
    <property type="evidence" value="ECO:0007669"/>
    <property type="project" value="EnsemblFungi"/>
</dbReference>
<name>F4RBH1_MELLP</name>
<reference evidence="12" key="1">
    <citation type="journal article" date="2011" name="Proc. Natl. Acad. Sci. U.S.A.">
        <title>Obligate biotrophy features unraveled by the genomic analysis of rust fungi.</title>
        <authorList>
            <person name="Duplessis S."/>
            <person name="Cuomo C.A."/>
            <person name="Lin Y.-C."/>
            <person name="Aerts A."/>
            <person name="Tisserant E."/>
            <person name="Veneault-Fourrey C."/>
            <person name="Joly D.L."/>
            <person name="Hacquard S."/>
            <person name="Amselem J."/>
            <person name="Cantarel B.L."/>
            <person name="Chiu R."/>
            <person name="Coutinho P.M."/>
            <person name="Feau N."/>
            <person name="Field M."/>
            <person name="Frey P."/>
            <person name="Gelhaye E."/>
            <person name="Goldberg J."/>
            <person name="Grabherr M.G."/>
            <person name="Kodira C.D."/>
            <person name="Kohler A."/>
            <person name="Kuees U."/>
            <person name="Lindquist E.A."/>
            <person name="Lucas S.M."/>
            <person name="Mago R."/>
            <person name="Mauceli E."/>
            <person name="Morin E."/>
            <person name="Murat C."/>
            <person name="Pangilinan J.L."/>
            <person name="Park R."/>
            <person name="Pearson M."/>
            <person name="Quesneville H."/>
            <person name="Rouhier N."/>
            <person name="Sakthikumar S."/>
            <person name="Salamov A.A."/>
            <person name="Schmutz J."/>
            <person name="Selles B."/>
            <person name="Shapiro H."/>
            <person name="Tanguay P."/>
            <person name="Tuskan G.A."/>
            <person name="Henrissat B."/>
            <person name="Van de Peer Y."/>
            <person name="Rouze P."/>
            <person name="Ellis J.G."/>
            <person name="Dodds P.N."/>
            <person name="Schein J.E."/>
            <person name="Zhong S."/>
            <person name="Hamelin R.C."/>
            <person name="Grigoriev I.V."/>
            <person name="Szabo L.J."/>
            <person name="Martin F."/>
        </authorList>
    </citation>
    <scope>NUCLEOTIDE SEQUENCE [LARGE SCALE GENOMIC DNA]</scope>
    <source>
        <strain evidence="12">98AG31 / pathotype 3-4-7</strain>
    </source>
</reference>
<feature type="compositionally biased region" description="Polar residues" evidence="7">
    <location>
        <begin position="61"/>
        <end position="79"/>
    </location>
</feature>
<dbReference type="SMART" id="SM00510">
    <property type="entry name" value="TFS2M"/>
    <property type="match status" value="1"/>
</dbReference>
<dbReference type="STRING" id="747676.F4RBH1"/>
<evidence type="ECO:0000256" key="1">
    <source>
        <dbReference type="ARBA" id="ARBA00022723"/>
    </source>
</evidence>
<keyword evidence="4 6" id="KW-0539">Nucleus</keyword>
<evidence type="ECO:0000256" key="7">
    <source>
        <dbReference type="SAM" id="MobiDB-lite"/>
    </source>
</evidence>
<evidence type="ECO:0000256" key="5">
    <source>
        <dbReference type="PROSITE-ProRule" id="PRU00472"/>
    </source>
</evidence>
<dbReference type="InterPro" id="IPR035100">
    <property type="entry name" value="TF_IIS-typ"/>
</dbReference>
<accession>F4RBH1</accession>
<dbReference type="GO" id="GO:0001193">
    <property type="term" value="P:maintenance of transcriptional fidelity during transcription elongation by RNA polymerase II"/>
    <property type="evidence" value="ECO:0007669"/>
    <property type="project" value="EnsemblFungi"/>
</dbReference>
<dbReference type="KEGG" id="mlr:MELLADRAFT_33850"/>
<dbReference type="PROSITE" id="PS51319">
    <property type="entry name" value="TFIIS_N"/>
    <property type="match status" value="1"/>
</dbReference>
<keyword evidence="1" id="KW-0479">Metal-binding</keyword>
<dbReference type="GO" id="GO:0000977">
    <property type="term" value="F:RNA polymerase II transcription regulatory region sequence-specific DNA binding"/>
    <property type="evidence" value="ECO:0007669"/>
    <property type="project" value="EnsemblFungi"/>
</dbReference>
<keyword evidence="12" id="KW-1185">Reference proteome</keyword>
<dbReference type="InterPro" id="IPR017923">
    <property type="entry name" value="TFIIS_N"/>
</dbReference>
<dbReference type="PANTHER" id="PTHR11477">
    <property type="entry name" value="TRANSCRIPTION FACTOR S-II ZINC FINGER DOMAIN-CONTAINING PROTEIN"/>
    <property type="match status" value="1"/>
</dbReference>
<dbReference type="InterPro" id="IPR036575">
    <property type="entry name" value="TFIIS_cen_dom_sf"/>
</dbReference>
<dbReference type="SUPFAM" id="SSF57783">
    <property type="entry name" value="Zinc beta-ribbon"/>
    <property type="match status" value="1"/>
</dbReference>
<dbReference type="EMBL" id="GL883095">
    <property type="protein sequence ID" value="EGG10362.1"/>
    <property type="molecule type" value="Genomic_DNA"/>
</dbReference>
<dbReference type="Proteomes" id="UP000001072">
    <property type="component" value="Unassembled WGS sequence"/>
</dbReference>
<dbReference type="GO" id="GO:0042797">
    <property type="term" value="P:tRNA transcription by RNA polymerase III"/>
    <property type="evidence" value="ECO:0007669"/>
    <property type="project" value="EnsemblFungi"/>
</dbReference>
<dbReference type="SUPFAM" id="SSF47676">
    <property type="entry name" value="Conserved domain common to transcription factors TFIIS, elongin A, CRSP70"/>
    <property type="match status" value="1"/>
</dbReference>
<dbReference type="VEuPathDB" id="FungiDB:MELLADRAFT_33850"/>
<evidence type="ECO:0000256" key="4">
    <source>
        <dbReference type="ARBA" id="ARBA00023242"/>
    </source>
</evidence>
<evidence type="ECO:0000313" key="11">
    <source>
        <dbReference type="EMBL" id="EGG10362.1"/>
    </source>
</evidence>
<evidence type="ECO:0000256" key="3">
    <source>
        <dbReference type="ARBA" id="ARBA00022833"/>
    </source>
</evidence>
<comment type="subcellular location">
    <subcellularLocation>
        <location evidence="6">Nucleus</location>
    </subcellularLocation>
</comment>
<keyword evidence="2 5" id="KW-0863">Zinc-finger</keyword>
<dbReference type="InterPro" id="IPR001222">
    <property type="entry name" value="Znf_TFIIS"/>
</dbReference>
<dbReference type="GO" id="GO:0005634">
    <property type="term" value="C:nucleus"/>
    <property type="evidence" value="ECO:0007669"/>
    <property type="project" value="UniProtKB-SubCell"/>
</dbReference>
<dbReference type="GO" id="GO:0005737">
    <property type="term" value="C:cytoplasm"/>
    <property type="evidence" value="ECO:0007669"/>
    <property type="project" value="EnsemblFungi"/>
</dbReference>
<dbReference type="PIRSF" id="PIRSF006704">
    <property type="entry name" value="TF_IIS"/>
    <property type="match status" value="1"/>
</dbReference>
<evidence type="ECO:0000259" key="10">
    <source>
        <dbReference type="PROSITE" id="PS51321"/>
    </source>
</evidence>